<dbReference type="InterPro" id="IPR021109">
    <property type="entry name" value="Peptidase_aspartic_dom_sf"/>
</dbReference>
<dbReference type="SUPFAM" id="SSF50630">
    <property type="entry name" value="Acid proteases"/>
    <property type="match status" value="1"/>
</dbReference>
<dbReference type="PANTHER" id="PTHR33240">
    <property type="entry name" value="OS08G0508500 PROTEIN"/>
    <property type="match status" value="1"/>
</dbReference>
<dbReference type="CDD" id="cd00303">
    <property type="entry name" value="retropepsin_like"/>
    <property type="match status" value="1"/>
</dbReference>
<comment type="caution">
    <text evidence="2">The sequence shown here is derived from an EMBL/GenBank/DDBJ whole genome shotgun (WGS) entry which is preliminary data.</text>
</comment>
<dbReference type="Gene3D" id="2.40.70.10">
    <property type="entry name" value="Acid Proteases"/>
    <property type="match status" value="1"/>
</dbReference>
<evidence type="ECO:0000313" key="3">
    <source>
        <dbReference type="Proteomes" id="UP001054252"/>
    </source>
</evidence>
<proteinExistence type="predicted"/>
<feature type="region of interest" description="Disordered" evidence="1">
    <location>
        <begin position="1"/>
        <end position="26"/>
    </location>
</feature>
<evidence type="ECO:0000313" key="2">
    <source>
        <dbReference type="EMBL" id="GKV21395.1"/>
    </source>
</evidence>
<evidence type="ECO:0000256" key="1">
    <source>
        <dbReference type="SAM" id="MobiDB-lite"/>
    </source>
</evidence>
<sequence>MGEKEKKETATQTLLEGEDQSPASPKVASVIVGSDGVLKATFEEQEQCGNPGGGSKEGGTIHFGQVSMTLSCLVLTLALVFQAKSEEEPIVCEFLEQIKEEAIVVSAQDDEKDLADKIVFEKPEEKMARHIRPHYINTHMDRTPINRVLVDNGAAVNVLPTCMLYKIDKSLDDLVHIDVTICDFTGGVNRSRGVLPVELTVGNRTLMSVFFVVDTVATYNALLGRD</sequence>
<dbReference type="AlphaFoldDB" id="A0AAV5K944"/>
<dbReference type="EMBL" id="BPVZ01000057">
    <property type="protein sequence ID" value="GKV21395.1"/>
    <property type="molecule type" value="Genomic_DNA"/>
</dbReference>
<dbReference type="Proteomes" id="UP001054252">
    <property type="component" value="Unassembled WGS sequence"/>
</dbReference>
<gene>
    <name evidence="2" type="ORF">SLEP1_g31379</name>
</gene>
<keyword evidence="3" id="KW-1185">Reference proteome</keyword>
<name>A0AAV5K944_9ROSI</name>
<dbReference type="PANTHER" id="PTHR33240:SF15">
    <property type="entry name" value="GAG-PRO-LIKE PROTEIN"/>
    <property type="match status" value="1"/>
</dbReference>
<organism evidence="2 3">
    <name type="scientific">Rubroshorea leprosula</name>
    <dbReference type="NCBI Taxonomy" id="152421"/>
    <lineage>
        <taxon>Eukaryota</taxon>
        <taxon>Viridiplantae</taxon>
        <taxon>Streptophyta</taxon>
        <taxon>Embryophyta</taxon>
        <taxon>Tracheophyta</taxon>
        <taxon>Spermatophyta</taxon>
        <taxon>Magnoliopsida</taxon>
        <taxon>eudicotyledons</taxon>
        <taxon>Gunneridae</taxon>
        <taxon>Pentapetalae</taxon>
        <taxon>rosids</taxon>
        <taxon>malvids</taxon>
        <taxon>Malvales</taxon>
        <taxon>Dipterocarpaceae</taxon>
        <taxon>Rubroshorea</taxon>
    </lineage>
</organism>
<accession>A0AAV5K944</accession>
<reference evidence="2 3" key="1">
    <citation type="journal article" date="2021" name="Commun. Biol.">
        <title>The genome of Shorea leprosula (Dipterocarpaceae) highlights the ecological relevance of drought in aseasonal tropical rainforests.</title>
        <authorList>
            <person name="Ng K.K.S."/>
            <person name="Kobayashi M.J."/>
            <person name="Fawcett J.A."/>
            <person name="Hatakeyama M."/>
            <person name="Paape T."/>
            <person name="Ng C.H."/>
            <person name="Ang C.C."/>
            <person name="Tnah L.H."/>
            <person name="Lee C.T."/>
            <person name="Nishiyama T."/>
            <person name="Sese J."/>
            <person name="O'Brien M.J."/>
            <person name="Copetti D."/>
            <person name="Mohd Noor M.I."/>
            <person name="Ong R.C."/>
            <person name="Putra M."/>
            <person name="Sireger I.Z."/>
            <person name="Indrioko S."/>
            <person name="Kosugi Y."/>
            <person name="Izuno A."/>
            <person name="Isagi Y."/>
            <person name="Lee S.L."/>
            <person name="Shimizu K.K."/>
        </authorList>
    </citation>
    <scope>NUCLEOTIDE SEQUENCE [LARGE SCALE GENOMIC DNA]</scope>
    <source>
        <strain evidence="2">214</strain>
    </source>
</reference>
<protein>
    <submittedName>
        <fullName evidence="2">Uncharacterized protein</fullName>
    </submittedName>
</protein>